<accession>A0AA86V3D8</accession>
<evidence type="ECO:0000313" key="2">
    <source>
        <dbReference type="EMBL" id="CAL5984845.1"/>
    </source>
</evidence>
<proteinExistence type="predicted"/>
<keyword evidence="3" id="KW-1185">Reference proteome</keyword>
<reference evidence="1" key="1">
    <citation type="submission" date="2023-06" db="EMBL/GenBank/DDBJ databases">
        <authorList>
            <person name="Kurt Z."/>
        </authorList>
    </citation>
    <scope>NUCLEOTIDE SEQUENCE</scope>
</reference>
<comment type="caution">
    <text evidence="1">The sequence shown here is derived from an EMBL/GenBank/DDBJ whole genome shotgun (WGS) entry which is preliminary data.</text>
</comment>
<dbReference type="Proteomes" id="UP001642409">
    <property type="component" value="Unassembled WGS sequence"/>
</dbReference>
<gene>
    <name evidence="1" type="ORF">HINF_LOCUS66539</name>
    <name evidence="2" type="ORF">HINF_LOCUS8306</name>
</gene>
<organism evidence="1">
    <name type="scientific">Hexamita inflata</name>
    <dbReference type="NCBI Taxonomy" id="28002"/>
    <lineage>
        <taxon>Eukaryota</taxon>
        <taxon>Metamonada</taxon>
        <taxon>Diplomonadida</taxon>
        <taxon>Hexamitidae</taxon>
        <taxon>Hexamitinae</taxon>
        <taxon>Hexamita</taxon>
    </lineage>
</organism>
<name>A0AA86V3D8_9EUKA</name>
<protein>
    <submittedName>
        <fullName evidence="2">Hypothetical_protein</fullName>
    </submittedName>
</protein>
<sequence length="122" mass="14628">MKIEQITNMLTFINRFIKILILQVLQVTIIRKLQYWKNYELSKFVQIPDFRTKQFKAHSSALRVAATIRQFQDLVQPSQRQLQRQLPRSTMLIQVPNQLRLSEEAIQSDNPRMRYDEILRLA</sequence>
<dbReference type="EMBL" id="CATOUU010001186">
    <property type="protein sequence ID" value="CAI9978894.1"/>
    <property type="molecule type" value="Genomic_DNA"/>
</dbReference>
<evidence type="ECO:0000313" key="3">
    <source>
        <dbReference type="Proteomes" id="UP001642409"/>
    </source>
</evidence>
<dbReference type="EMBL" id="CAXDID020000017">
    <property type="protein sequence ID" value="CAL5984845.1"/>
    <property type="molecule type" value="Genomic_DNA"/>
</dbReference>
<reference evidence="2 3" key="2">
    <citation type="submission" date="2024-07" db="EMBL/GenBank/DDBJ databases">
        <authorList>
            <person name="Akdeniz Z."/>
        </authorList>
    </citation>
    <scope>NUCLEOTIDE SEQUENCE [LARGE SCALE GENOMIC DNA]</scope>
</reference>
<dbReference type="AlphaFoldDB" id="A0AA86V3D8"/>
<evidence type="ECO:0000313" key="1">
    <source>
        <dbReference type="EMBL" id="CAI9978894.1"/>
    </source>
</evidence>